<dbReference type="FunFam" id="1.10.3520.10:FF:000001">
    <property type="entry name" value="Pleckstrin domain-containing family A member 8"/>
    <property type="match status" value="1"/>
</dbReference>
<evidence type="ECO:0000256" key="1">
    <source>
        <dbReference type="ARBA" id="ARBA00022448"/>
    </source>
</evidence>
<dbReference type="PANTHER" id="PTHR10219:SF25">
    <property type="entry name" value="PLECKSTRIN HOMOLOGY DOMAIN-CONTAINING FAMILY A MEMBER 8"/>
    <property type="match status" value="1"/>
</dbReference>
<evidence type="ECO:0000313" key="4">
    <source>
        <dbReference type="Proteomes" id="UP001161757"/>
    </source>
</evidence>
<dbReference type="AlphaFoldDB" id="A0AAN6EPW7"/>
<accession>A0AAN6EPW7</accession>
<evidence type="ECO:0000259" key="2">
    <source>
        <dbReference type="Pfam" id="PF08718"/>
    </source>
</evidence>
<protein>
    <recommendedName>
        <fullName evidence="2">Glycolipid transfer protein domain-containing protein</fullName>
    </recommendedName>
</protein>
<dbReference type="Proteomes" id="UP001161757">
    <property type="component" value="Unassembled WGS sequence"/>
</dbReference>
<dbReference type="EMBL" id="JAJGCB010000023">
    <property type="protein sequence ID" value="KAJ8987670.1"/>
    <property type="molecule type" value="Genomic_DNA"/>
</dbReference>
<dbReference type="InterPro" id="IPR014830">
    <property type="entry name" value="Glycolipid_transfer_prot_dom"/>
</dbReference>
<dbReference type="Gene3D" id="1.10.3520.10">
    <property type="entry name" value="Glycolipid transfer protein"/>
    <property type="match status" value="1"/>
</dbReference>
<dbReference type="GO" id="GO:0016020">
    <property type="term" value="C:membrane"/>
    <property type="evidence" value="ECO:0007669"/>
    <property type="project" value="TreeGrafter"/>
</dbReference>
<sequence>MHKIQIPPGKTWFDIQKCHFADVPVTQTTENGDGISITEFLEATESTTTIFDLLGSAVFTPIKQDMLFNVNRVRERQKQQTTTSPTPTTTIQQLIKSELSLPEPPPLSHNATEGLIWLVRGLDFMAHAFRADLTTNKDVAVGDKHPRKELGDLFRESYKATLAPYHGVLIRPIFRAAMSAAPRRRDFYIRLSGQGVDPELARQELERWVDALEKIVGILQKFLASVNKPESKSSEGKEKSAV</sequence>
<evidence type="ECO:0000313" key="3">
    <source>
        <dbReference type="EMBL" id="KAJ8987670.1"/>
    </source>
</evidence>
<feature type="domain" description="Glycolipid transfer protein" evidence="2">
    <location>
        <begin position="35"/>
        <end position="192"/>
    </location>
</feature>
<comment type="caution">
    <text evidence="3">The sequence shown here is derived from an EMBL/GenBank/DDBJ whole genome shotgun (WGS) entry which is preliminary data.</text>
</comment>
<proteinExistence type="predicted"/>
<dbReference type="SUPFAM" id="SSF110004">
    <property type="entry name" value="Glycolipid transfer protein, GLTP"/>
    <property type="match status" value="1"/>
</dbReference>
<keyword evidence="1" id="KW-0813">Transport</keyword>
<reference evidence="3" key="1">
    <citation type="submission" date="2023-01" db="EMBL/GenBank/DDBJ databases">
        <title>Exophiala dermititidis isolated from Cystic Fibrosis Patient.</title>
        <authorList>
            <person name="Kurbessoian T."/>
            <person name="Crocker A."/>
            <person name="Murante D."/>
            <person name="Hogan D.A."/>
            <person name="Stajich J.E."/>
        </authorList>
    </citation>
    <scope>NUCLEOTIDE SEQUENCE</scope>
    <source>
        <strain evidence="3">Ex8</strain>
    </source>
</reference>
<gene>
    <name evidence="3" type="ORF">HRR80_008303</name>
</gene>
<dbReference type="Pfam" id="PF08718">
    <property type="entry name" value="GLTP"/>
    <property type="match status" value="1"/>
</dbReference>
<dbReference type="GO" id="GO:1902387">
    <property type="term" value="F:ceramide 1-phosphate binding"/>
    <property type="evidence" value="ECO:0007669"/>
    <property type="project" value="TreeGrafter"/>
</dbReference>
<dbReference type="GO" id="GO:0005829">
    <property type="term" value="C:cytosol"/>
    <property type="evidence" value="ECO:0007669"/>
    <property type="project" value="TreeGrafter"/>
</dbReference>
<dbReference type="GO" id="GO:1902388">
    <property type="term" value="F:ceramide 1-phosphate transfer activity"/>
    <property type="evidence" value="ECO:0007669"/>
    <property type="project" value="TreeGrafter"/>
</dbReference>
<dbReference type="InterPro" id="IPR036497">
    <property type="entry name" value="GLTP_sf"/>
</dbReference>
<dbReference type="PANTHER" id="PTHR10219">
    <property type="entry name" value="GLYCOLIPID TRANSFER PROTEIN-RELATED"/>
    <property type="match status" value="1"/>
</dbReference>
<organism evidence="3 4">
    <name type="scientific">Exophiala dermatitidis</name>
    <name type="common">Black yeast-like fungus</name>
    <name type="synonym">Wangiella dermatitidis</name>
    <dbReference type="NCBI Taxonomy" id="5970"/>
    <lineage>
        <taxon>Eukaryota</taxon>
        <taxon>Fungi</taxon>
        <taxon>Dikarya</taxon>
        <taxon>Ascomycota</taxon>
        <taxon>Pezizomycotina</taxon>
        <taxon>Eurotiomycetes</taxon>
        <taxon>Chaetothyriomycetidae</taxon>
        <taxon>Chaetothyriales</taxon>
        <taxon>Herpotrichiellaceae</taxon>
        <taxon>Exophiala</taxon>
    </lineage>
</organism>
<name>A0AAN6EPW7_EXODE</name>